<proteinExistence type="predicted"/>
<dbReference type="VEuPathDB" id="VectorBase:HLOH_064708"/>
<sequence>MNNNLGQEQSFASAEDDADEEAVLRKYVKDLAVAGEFWVGKIDDEAALESLERELMTLGVSFKTQASYRNATDNSGKYDFFLKRGDRLTNATGRWFFSMDQGVVPIHLDMPFRVVSKIIKGCLFGRDRHKTVARRAEALAVSIALHSALPRRSCEENETATNPTAAVFHNKKVAGPSSSERLPVKLNEPPNENDIGIYVGCPTLPEDTKECVYTSMWTPRSRHDFEVSVSKDGKRLKFQLNWLQRFQWLAYSCVQKGAFCKVCVLFSIKTGTGKGSHETAQSLIISPFLKWKNALEVFENHMKTEYHNDAMIAARSFLEVAHGKMYDIYLQLHKQAKIK</sequence>
<accession>A0A9J6FN79</accession>
<dbReference type="AlphaFoldDB" id="A0A9J6FN79"/>
<comment type="caution">
    <text evidence="1">The sequence shown here is derived from an EMBL/GenBank/DDBJ whole genome shotgun (WGS) entry which is preliminary data.</text>
</comment>
<reference evidence="1 2" key="1">
    <citation type="journal article" date="2020" name="Cell">
        <title>Large-Scale Comparative Analyses of Tick Genomes Elucidate Their Genetic Diversity and Vector Capacities.</title>
        <authorList>
            <consortium name="Tick Genome and Microbiome Consortium (TIGMIC)"/>
            <person name="Jia N."/>
            <person name="Wang J."/>
            <person name="Shi W."/>
            <person name="Du L."/>
            <person name="Sun Y."/>
            <person name="Zhan W."/>
            <person name="Jiang J.F."/>
            <person name="Wang Q."/>
            <person name="Zhang B."/>
            <person name="Ji P."/>
            <person name="Bell-Sakyi L."/>
            <person name="Cui X.M."/>
            <person name="Yuan T.T."/>
            <person name="Jiang B.G."/>
            <person name="Yang W.F."/>
            <person name="Lam T.T."/>
            <person name="Chang Q.C."/>
            <person name="Ding S.J."/>
            <person name="Wang X.J."/>
            <person name="Zhu J.G."/>
            <person name="Ruan X.D."/>
            <person name="Zhao L."/>
            <person name="Wei J.T."/>
            <person name="Ye R.Z."/>
            <person name="Que T.C."/>
            <person name="Du C.H."/>
            <person name="Zhou Y.H."/>
            <person name="Cheng J.X."/>
            <person name="Dai P.F."/>
            <person name="Guo W.B."/>
            <person name="Han X.H."/>
            <person name="Huang E.J."/>
            <person name="Li L.F."/>
            <person name="Wei W."/>
            <person name="Gao Y.C."/>
            <person name="Liu J.Z."/>
            <person name="Shao H.Z."/>
            <person name="Wang X."/>
            <person name="Wang C.C."/>
            <person name="Yang T.C."/>
            <person name="Huo Q.B."/>
            <person name="Li W."/>
            <person name="Chen H.Y."/>
            <person name="Chen S.E."/>
            <person name="Zhou L.G."/>
            <person name="Ni X.B."/>
            <person name="Tian J.H."/>
            <person name="Sheng Y."/>
            <person name="Liu T."/>
            <person name="Pan Y.S."/>
            <person name="Xia L.Y."/>
            <person name="Li J."/>
            <person name="Zhao F."/>
            <person name="Cao W.C."/>
        </authorList>
    </citation>
    <scope>NUCLEOTIDE SEQUENCE [LARGE SCALE GENOMIC DNA]</scope>
    <source>
        <strain evidence="1">HaeL-2018</strain>
    </source>
</reference>
<dbReference type="OrthoDB" id="6608798at2759"/>
<organism evidence="1 2">
    <name type="scientific">Haemaphysalis longicornis</name>
    <name type="common">Bush tick</name>
    <dbReference type="NCBI Taxonomy" id="44386"/>
    <lineage>
        <taxon>Eukaryota</taxon>
        <taxon>Metazoa</taxon>
        <taxon>Ecdysozoa</taxon>
        <taxon>Arthropoda</taxon>
        <taxon>Chelicerata</taxon>
        <taxon>Arachnida</taxon>
        <taxon>Acari</taxon>
        <taxon>Parasitiformes</taxon>
        <taxon>Ixodida</taxon>
        <taxon>Ixodoidea</taxon>
        <taxon>Ixodidae</taxon>
        <taxon>Haemaphysalinae</taxon>
        <taxon>Haemaphysalis</taxon>
    </lineage>
</organism>
<evidence type="ECO:0000313" key="2">
    <source>
        <dbReference type="Proteomes" id="UP000821853"/>
    </source>
</evidence>
<keyword evidence="2" id="KW-1185">Reference proteome</keyword>
<name>A0A9J6FN79_HAELO</name>
<dbReference type="EMBL" id="JABSTR010000004">
    <property type="protein sequence ID" value="KAH9367686.1"/>
    <property type="molecule type" value="Genomic_DNA"/>
</dbReference>
<gene>
    <name evidence="1" type="ORF">HPB48_012802</name>
</gene>
<protein>
    <submittedName>
        <fullName evidence="1">Uncharacterized protein</fullName>
    </submittedName>
</protein>
<dbReference type="Proteomes" id="UP000821853">
    <property type="component" value="Chromosome 2"/>
</dbReference>
<evidence type="ECO:0000313" key="1">
    <source>
        <dbReference type="EMBL" id="KAH9367686.1"/>
    </source>
</evidence>